<evidence type="ECO:0000313" key="3">
    <source>
        <dbReference type="EMBL" id="KAK0633329.1"/>
    </source>
</evidence>
<evidence type="ECO:0000256" key="1">
    <source>
        <dbReference type="ARBA" id="ARBA00022679"/>
    </source>
</evidence>
<gene>
    <name evidence="3" type="ORF">B0T14DRAFT_415578</name>
</gene>
<keyword evidence="1" id="KW-0808">Transferase</keyword>
<dbReference type="AlphaFoldDB" id="A0AA39XG20"/>
<dbReference type="InterPro" id="IPR054710">
    <property type="entry name" value="Tri101-like_N"/>
</dbReference>
<keyword evidence="3" id="KW-0418">Kinase</keyword>
<reference evidence="3" key="1">
    <citation type="submission" date="2023-06" db="EMBL/GenBank/DDBJ databases">
        <title>Genome-scale phylogeny and comparative genomics of the fungal order Sordariales.</title>
        <authorList>
            <consortium name="Lawrence Berkeley National Laboratory"/>
            <person name="Hensen N."/>
            <person name="Bonometti L."/>
            <person name="Westerberg I."/>
            <person name="Brannstrom I.O."/>
            <person name="Guillou S."/>
            <person name="Cros-Aarteil S."/>
            <person name="Calhoun S."/>
            <person name="Haridas S."/>
            <person name="Kuo A."/>
            <person name="Mondo S."/>
            <person name="Pangilinan J."/>
            <person name="Riley R."/>
            <person name="Labutti K."/>
            <person name="Andreopoulos B."/>
            <person name="Lipzen A."/>
            <person name="Chen C."/>
            <person name="Yanf M."/>
            <person name="Daum C."/>
            <person name="Ng V."/>
            <person name="Clum A."/>
            <person name="Steindorff A."/>
            <person name="Ohm R."/>
            <person name="Martin F."/>
            <person name="Silar P."/>
            <person name="Natvig D."/>
            <person name="Lalanne C."/>
            <person name="Gautier V."/>
            <person name="Ament-Velasquez S.L."/>
            <person name="Kruys A."/>
            <person name="Hutchinson M.I."/>
            <person name="Powell A.J."/>
            <person name="Barry K."/>
            <person name="Miller A.N."/>
            <person name="Grigoriev I.V."/>
            <person name="Debuchy R."/>
            <person name="Gladieux P."/>
            <person name="Thoren M.H."/>
            <person name="Johannesson H."/>
        </authorList>
    </citation>
    <scope>NUCLEOTIDE SEQUENCE</scope>
    <source>
        <strain evidence="3">CBS 606.72</strain>
    </source>
</reference>
<accession>A0AA39XG20</accession>
<dbReference type="EMBL" id="JAULSU010000001">
    <property type="protein sequence ID" value="KAK0633329.1"/>
    <property type="molecule type" value="Genomic_DNA"/>
</dbReference>
<dbReference type="Gene3D" id="3.30.559.10">
    <property type="entry name" value="Chloramphenicol acetyltransferase-like domain"/>
    <property type="match status" value="2"/>
</dbReference>
<evidence type="ECO:0000313" key="4">
    <source>
        <dbReference type="Proteomes" id="UP001175000"/>
    </source>
</evidence>
<proteinExistence type="predicted"/>
<dbReference type="InterPro" id="IPR023213">
    <property type="entry name" value="CAT-like_dom_sf"/>
</dbReference>
<evidence type="ECO:0000259" key="2">
    <source>
        <dbReference type="Pfam" id="PF22664"/>
    </source>
</evidence>
<feature type="domain" description="Trichothecene 3-O-acetyltransferase-like N-terminal" evidence="2">
    <location>
        <begin position="16"/>
        <end position="173"/>
    </location>
</feature>
<dbReference type="PANTHER" id="PTHR31896:SF64">
    <property type="entry name" value="TRICHOTHECENE 3-O-ACETYLTRANSFERASE"/>
    <property type="match status" value="1"/>
</dbReference>
<name>A0AA39XG20_9PEZI</name>
<sequence>MPVYLDTLGQQPTLNIYTQLSLAFGTPPDYHDSQAVVTTLTAGLERLTSVFPWTAGKIVVEQSEKHSSGIFKIVEWASTPQLVVRDLRGDPSMPTMDSLKKANFAMNMLDESIFASHPTLPGGIAGDGPEPTAVFGIQICFIKGGLVLTFVGHHQAMDFVGLVQVMRLLDKACRGDPFSASDISTANFDRRTTIPLLDSQYQPGSEVERQICNPTRDASAVPVVPRPSAVRWAYFSFSPSALAALKITAMETATHAYVSTDDALTAFIWLSVARARQDRIRPDVEVTLGRAVDGRRYLNLPREYPGMLNSMVYFTHYLGDLVSKPLGDIATKLRLAVDPDTSEIGDTVRGLATMFDRTPDRSLFSASAKIDPSRDLMISSWASPDCYGMSFGLDWGLPVAVRRPRFVPVEGLGYLLPKHPEEGITVAICLAENDLRGLMADELFSRLATYVG</sequence>
<organism evidence="3 4">
    <name type="scientific">Immersiella caudata</name>
    <dbReference type="NCBI Taxonomy" id="314043"/>
    <lineage>
        <taxon>Eukaryota</taxon>
        <taxon>Fungi</taxon>
        <taxon>Dikarya</taxon>
        <taxon>Ascomycota</taxon>
        <taxon>Pezizomycotina</taxon>
        <taxon>Sordariomycetes</taxon>
        <taxon>Sordariomycetidae</taxon>
        <taxon>Sordariales</taxon>
        <taxon>Lasiosphaeriaceae</taxon>
        <taxon>Immersiella</taxon>
    </lineage>
</organism>
<protein>
    <submittedName>
        <fullName evidence="3">Two-component sensor protein histidine protein kinase</fullName>
    </submittedName>
</protein>
<dbReference type="GO" id="GO:0016301">
    <property type="term" value="F:kinase activity"/>
    <property type="evidence" value="ECO:0007669"/>
    <property type="project" value="UniProtKB-KW"/>
</dbReference>
<dbReference type="PANTHER" id="PTHR31896">
    <property type="entry name" value="FAMILY REGULATORY PROTEIN, PUTATIVE (AFU_ORTHOLOGUE AFUA_3G14730)-RELATED"/>
    <property type="match status" value="1"/>
</dbReference>
<dbReference type="Pfam" id="PF22664">
    <property type="entry name" value="TRI-like_N"/>
    <property type="match status" value="1"/>
</dbReference>
<keyword evidence="4" id="KW-1185">Reference proteome</keyword>
<dbReference type="InterPro" id="IPR051283">
    <property type="entry name" value="Sec_Metabolite_Acyltrans"/>
</dbReference>
<dbReference type="Proteomes" id="UP001175000">
    <property type="component" value="Unassembled WGS sequence"/>
</dbReference>
<comment type="caution">
    <text evidence="3">The sequence shown here is derived from an EMBL/GenBank/DDBJ whole genome shotgun (WGS) entry which is preliminary data.</text>
</comment>